<dbReference type="RefSeq" id="WP_349205201.1">
    <property type="nucleotide sequence ID" value="NZ_JBBMFN010000061.1"/>
</dbReference>
<accession>A0ABV1F2V0</accession>
<keyword evidence="1" id="KW-0812">Transmembrane</keyword>
<protein>
    <recommendedName>
        <fullName evidence="4">Thioredoxin-like fold domain-containing protein</fullName>
    </recommendedName>
</protein>
<keyword evidence="1" id="KW-0472">Membrane</keyword>
<organism evidence="2 3">
    <name type="scientific">Niallia hominis</name>
    <dbReference type="NCBI Taxonomy" id="3133173"/>
    <lineage>
        <taxon>Bacteria</taxon>
        <taxon>Bacillati</taxon>
        <taxon>Bacillota</taxon>
        <taxon>Bacilli</taxon>
        <taxon>Bacillales</taxon>
        <taxon>Bacillaceae</taxon>
        <taxon>Niallia</taxon>
    </lineage>
</organism>
<dbReference type="Gene3D" id="3.40.30.10">
    <property type="entry name" value="Glutaredoxin"/>
    <property type="match status" value="1"/>
</dbReference>
<evidence type="ECO:0000256" key="1">
    <source>
        <dbReference type="SAM" id="Phobius"/>
    </source>
</evidence>
<keyword evidence="1" id="KW-1133">Transmembrane helix</keyword>
<proteinExistence type="predicted"/>
<evidence type="ECO:0000313" key="2">
    <source>
        <dbReference type="EMBL" id="MEQ2467714.1"/>
    </source>
</evidence>
<comment type="caution">
    <text evidence="2">The sequence shown here is derived from an EMBL/GenBank/DDBJ whole genome shotgun (WGS) entry which is preliminary data.</text>
</comment>
<dbReference type="EMBL" id="JBBMFN010000061">
    <property type="protein sequence ID" value="MEQ2467714.1"/>
    <property type="molecule type" value="Genomic_DNA"/>
</dbReference>
<feature type="transmembrane region" description="Helical" evidence="1">
    <location>
        <begin position="7"/>
        <end position="28"/>
    </location>
</feature>
<keyword evidence="3" id="KW-1185">Reference proteome</keyword>
<evidence type="ECO:0000313" key="3">
    <source>
        <dbReference type="Proteomes" id="UP001465426"/>
    </source>
</evidence>
<reference evidence="2 3" key="1">
    <citation type="submission" date="2024-03" db="EMBL/GenBank/DDBJ databases">
        <title>Human intestinal bacterial collection.</title>
        <authorList>
            <person name="Pauvert C."/>
            <person name="Hitch T.C.A."/>
            <person name="Clavel T."/>
        </authorList>
    </citation>
    <scope>NUCLEOTIDE SEQUENCE [LARGE SCALE GENOMIC DNA]</scope>
    <source>
        <strain evidence="2 3">CLA-SR-H024</strain>
    </source>
</reference>
<gene>
    <name evidence="2" type="ORF">WMO63_18820</name>
</gene>
<dbReference type="SUPFAM" id="SSF52833">
    <property type="entry name" value="Thioredoxin-like"/>
    <property type="match status" value="1"/>
</dbReference>
<sequence>MKKKNRPMIIFIVIAVILIVCFAAIWLLNSNRINAIEDLTKIDASSTFNQQDEEYIVYFWQATCSYCKQIEEDVIEFSNSGDVPIYIVDMQEEKNESIWYDWEAHHKEYDKIIGKIVDGKEVWNDGINIEDFQNDKNIAWGVVANEDNQIIATHNTAYGNEAPETAKEIEITGTPTMIKIKNGIFEDYAVGVEETLDMLGKQGR</sequence>
<name>A0ABV1F2V0_9BACI</name>
<dbReference type="InterPro" id="IPR036249">
    <property type="entry name" value="Thioredoxin-like_sf"/>
</dbReference>
<dbReference type="Proteomes" id="UP001465426">
    <property type="component" value="Unassembled WGS sequence"/>
</dbReference>
<evidence type="ECO:0008006" key="4">
    <source>
        <dbReference type="Google" id="ProtNLM"/>
    </source>
</evidence>